<dbReference type="EMBL" id="CCKQ01015740">
    <property type="protein sequence ID" value="CDW87576.1"/>
    <property type="molecule type" value="Genomic_DNA"/>
</dbReference>
<dbReference type="Proteomes" id="UP000039865">
    <property type="component" value="Unassembled WGS sequence"/>
</dbReference>
<dbReference type="InParanoid" id="A0A078AZP9"/>
<evidence type="ECO:0000313" key="2">
    <source>
        <dbReference type="Proteomes" id="UP000039865"/>
    </source>
</evidence>
<accession>A0A078AZP9</accession>
<dbReference type="AlphaFoldDB" id="A0A078AZP9"/>
<reference evidence="1 2" key="1">
    <citation type="submission" date="2014-06" db="EMBL/GenBank/DDBJ databases">
        <authorList>
            <person name="Swart Estienne"/>
        </authorList>
    </citation>
    <scope>NUCLEOTIDE SEQUENCE [LARGE SCALE GENOMIC DNA]</scope>
    <source>
        <strain evidence="1 2">130c</strain>
    </source>
</reference>
<keyword evidence="2" id="KW-1185">Reference proteome</keyword>
<dbReference type="SUPFAM" id="SSF52047">
    <property type="entry name" value="RNI-like"/>
    <property type="match status" value="1"/>
</dbReference>
<name>A0A078AZP9_STYLE</name>
<gene>
    <name evidence="1" type="primary">Contig18821.g19964</name>
    <name evidence="1" type="ORF">STYLEM_16682</name>
</gene>
<dbReference type="Gene3D" id="3.80.10.10">
    <property type="entry name" value="Ribonuclease Inhibitor"/>
    <property type="match status" value="1"/>
</dbReference>
<protein>
    <submittedName>
        <fullName evidence="1">Uncharacterized protein</fullName>
    </submittedName>
</protein>
<sequence>MCDQKGMNFTQKNQPLNYIDQEFLKRVPLFKLSGFYQISESINDIDLLSRVNHKKLQLDMLVYYQGDPSKLENQPEAIVNNQKKEEVKHIKGEDESEDDYYDYEDEEEVLKQQETQKVQEVKLSFQELKIKEIELVSKFVMIKKIPVLDNTIKELRLVYQHERLCQYQFKYLELLINICQNVQTVQITFKELIHPQQVSHILEIVLKIVDLQIIALQILYINDEKYSIIDIQSIIYDLRQQLKSKQRKIKLLFKCQVKERSAVEYEGSALKLVQELQQVEDTIGLDLFYYRASVFNDNLKHLFDIQKLKELHIFPLTNPNSFLDELEQVRSSHLSALQLGIMNIKEKDFQRLFTVVPKSFPNLSNYSLQIQYIDFAKESQRNQRLTLNTKPQSRLILLNMEELAYAPNFKTLKVVVENQFVFEQFIMDRKQIEHMNLENITLKGPCTFNIMINGIFAIQNLREIYLIDCEFANQNLFNQFCDALNLLPKLKSVSLDNLQLLEKNKTLCLISLFDFLKENKQVQKLSIQSMNLGEQVYDYENLSTLLLYNEYLEVLDLSKNKLSNVFKMFTNLVRNRCSNILSINLSDNLIEIEDFTRLMGVLDKESSFGHLHFKLRLLNLHQNPMKDFDFKVQKLLSSYYQSKHQKLMILASNYQIIPPGYDNERVLRDIINNADVYS</sequence>
<proteinExistence type="predicted"/>
<evidence type="ECO:0000313" key="1">
    <source>
        <dbReference type="EMBL" id="CDW87576.1"/>
    </source>
</evidence>
<organism evidence="1 2">
    <name type="scientific">Stylonychia lemnae</name>
    <name type="common">Ciliate</name>
    <dbReference type="NCBI Taxonomy" id="5949"/>
    <lineage>
        <taxon>Eukaryota</taxon>
        <taxon>Sar</taxon>
        <taxon>Alveolata</taxon>
        <taxon>Ciliophora</taxon>
        <taxon>Intramacronucleata</taxon>
        <taxon>Spirotrichea</taxon>
        <taxon>Stichotrichia</taxon>
        <taxon>Sporadotrichida</taxon>
        <taxon>Oxytrichidae</taxon>
        <taxon>Stylonychinae</taxon>
        <taxon>Stylonychia</taxon>
    </lineage>
</organism>
<dbReference type="InterPro" id="IPR032675">
    <property type="entry name" value="LRR_dom_sf"/>
</dbReference>